<keyword evidence="4" id="KW-0813">Transport</keyword>
<organism evidence="5 6">
    <name type="scientific">Aspergillus lucknowensis</name>
    <dbReference type="NCBI Taxonomy" id="176173"/>
    <lineage>
        <taxon>Eukaryota</taxon>
        <taxon>Fungi</taxon>
        <taxon>Dikarya</taxon>
        <taxon>Ascomycota</taxon>
        <taxon>Pezizomycotina</taxon>
        <taxon>Eurotiomycetes</taxon>
        <taxon>Eurotiomycetidae</taxon>
        <taxon>Eurotiales</taxon>
        <taxon>Aspergillaceae</taxon>
        <taxon>Aspergillus</taxon>
        <taxon>Aspergillus subgen. Nidulantes</taxon>
    </lineage>
</organism>
<feature type="transmembrane region" description="Helical" evidence="4">
    <location>
        <begin position="47"/>
        <end position="66"/>
    </location>
</feature>
<evidence type="ECO:0000256" key="2">
    <source>
        <dbReference type="ARBA" id="ARBA00022989"/>
    </source>
</evidence>
<dbReference type="GeneID" id="98147667"/>
<protein>
    <recommendedName>
        <fullName evidence="4">Copper transport protein</fullName>
    </recommendedName>
</protein>
<dbReference type="Proteomes" id="UP001610432">
    <property type="component" value="Unassembled WGS sequence"/>
</dbReference>
<dbReference type="InterPro" id="IPR007274">
    <property type="entry name" value="Cop_transporter"/>
</dbReference>
<keyword evidence="4" id="KW-0187">Copper transport</keyword>
<dbReference type="PANTHER" id="PTHR12483">
    <property type="entry name" value="SOLUTE CARRIER FAMILY 31 COPPER TRANSPORTERS"/>
    <property type="match status" value="1"/>
</dbReference>
<evidence type="ECO:0000256" key="1">
    <source>
        <dbReference type="ARBA" id="ARBA00022692"/>
    </source>
</evidence>
<keyword evidence="2 4" id="KW-1133">Transmembrane helix</keyword>
<sequence>MDSHLSPRMAGMDMPATNASCSMDMIWNWNTIDSCFLAESWHVTTKAMFAVSCIGVALLGLSLEFLRRVAKNYEESLQRQFRRHALSQLDCGPSSSPYNGSAPPSVVAYRVGPIQQVIRAILHVTQFGVAYITMLIAMSHNGYMIISLLIGAFLGKFFFDWGQYRVVLGGTQGQGGEQSDKSYTAYPSYLL</sequence>
<comment type="caution">
    <text evidence="5">The sequence shown here is derived from an EMBL/GenBank/DDBJ whole genome shotgun (WGS) entry which is preliminary data.</text>
</comment>
<keyword evidence="6" id="KW-1185">Reference proteome</keyword>
<evidence type="ECO:0000256" key="3">
    <source>
        <dbReference type="ARBA" id="ARBA00023136"/>
    </source>
</evidence>
<evidence type="ECO:0000256" key="4">
    <source>
        <dbReference type="RuleBase" id="RU367022"/>
    </source>
</evidence>
<dbReference type="RefSeq" id="XP_070888040.1">
    <property type="nucleotide sequence ID" value="XM_071032595.1"/>
</dbReference>
<dbReference type="Pfam" id="PF04145">
    <property type="entry name" value="Ctr"/>
    <property type="match status" value="1"/>
</dbReference>
<accession>A0ABR4LWZ7</accession>
<dbReference type="EMBL" id="JBFXLQ010000011">
    <property type="protein sequence ID" value="KAL2869061.1"/>
    <property type="molecule type" value="Genomic_DNA"/>
</dbReference>
<comment type="similarity">
    <text evidence="4">Belongs to the copper transporter (Ctr) (TC 1.A.56) family. SLC31A subfamily.</text>
</comment>
<keyword evidence="1 4" id="KW-0812">Transmembrane</keyword>
<keyword evidence="3 4" id="KW-0472">Membrane</keyword>
<dbReference type="PANTHER" id="PTHR12483:SF79">
    <property type="entry name" value="COPPER TRANSPORT PROTEIN"/>
    <property type="match status" value="1"/>
</dbReference>
<name>A0ABR4LWZ7_9EURO</name>
<keyword evidence="4" id="KW-0406">Ion transport</keyword>
<gene>
    <name evidence="5" type="ORF">BJX67DRAFT_379540</name>
</gene>
<evidence type="ECO:0000313" key="6">
    <source>
        <dbReference type="Proteomes" id="UP001610432"/>
    </source>
</evidence>
<keyword evidence="4" id="KW-0186">Copper</keyword>
<evidence type="ECO:0000313" key="5">
    <source>
        <dbReference type="EMBL" id="KAL2869061.1"/>
    </source>
</evidence>
<proteinExistence type="inferred from homology"/>
<comment type="subcellular location">
    <subcellularLocation>
        <location evidence="4">Membrane</location>
        <topology evidence="4">Multi-pass membrane protein</topology>
    </subcellularLocation>
</comment>
<reference evidence="5 6" key="1">
    <citation type="submission" date="2024-07" db="EMBL/GenBank/DDBJ databases">
        <title>Section-level genome sequencing and comparative genomics of Aspergillus sections Usti and Cavernicolus.</title>
        <authorList>
            <consortium name="Lawrence Berkeley National Laboratory"/>
            <person name="Nybo J.L."/>
            <person name="Vesth T.C."/>
            <person name="Theobald S."/>
            <person name="Frisvad J.C."/>
            <person name="Larsen T.O."/>
            <person name="Kjaerboelling I."/>
            <person name="Rothschild-Mancinelli K."/>
            <person name="Lyhne E.K."/>
            <person name="Kogle M.E."/>
            <person name="Barry K."/>
            <person name="Clum A."/>
            <person name="Na H."/>
            <person name="Ledsgaard L."/>
            <person name="Lin J."/>
            <person name="Lipzen A."/>
            <person name="Kuo A."/>
            <person name="Riley R."/>
            <person name="Mondo S."/>
            <person name="Labutti K."/>
            <person name="Haridas S."/>
            <person name="Pangalinan J."/>
            <person name="Salamov A.A."/>
            <person name="Simmons B.A."/>
            <person name="Magnuson J.K."/>
            <person name="Chen J."/>
            <person name="Drula E."/>
            <person name="Henrissat B."/>
            <person name="Wiebenga A."/>
            <person name="Lubbers R.J."/>
            <person name="Gomes A.C."/>
            <person name="Macurrencykelacurrency M.R."/>
            <person name="Stajich J."/>
            <person name="Grigoriev I.V."/>
            <person name="Mortensen U.H."/>
            <person name="De Vries R.P."/>
            <person name="Baker S.E."/>
            <person name="Andersen M.R."/>
        </authorList>
    </citation>
    <scope>NUCLEOTIDE SEQUENCE [LARGE SCALE GENOMIC DNA]</scope>
    <source>
        <strain evidence="5 6">CBS 449.75</strain>
    </source>
</reference>